<dbReference type="InterPro" id="IPR050199">
    <property type="entry name" value="IgHV"/>
</dbReference>
<keyword evidence="3" id="KW-1280">Immunoglobulin</keyword>
<keyword evidence="1" id="KW-0391">Immunity</keyword>
<dbReference type="InterPro" id="IPR003599">
    <property type="entry name" value="Ig_sub"/>
</dbReference>
<evidence type="ECO:0000256" key="3">
    <source>
        <dbReference type="ARBA" id="ARBA00043265"/>
    </source>
</evidence>
<dbReference type="PANTHER" id="PTHR23266">
    <property type="entry name" value="IMMUNOGLOBULIN HEAVY CHAIN"/>
    <property type="match status" value="1"/>
</dbReference>
<keyword evidence="7" id="KW-1185">Reference proteome</keyword>
<dbReference type="EMBL" id="CATNWA010020433">
    <property type="protein sequence ID" value="CAI9618344.1"/>
    <property type="molecule type" value="Genomic_DNA"/>
</dbReference>
<dbReference type="InterPro" id="IPR013106">
    <property type="entry name" value="Ig_V-set"/>
</dbReference>
<feature type="non-terminal residue" evidence="6">
    <location>
        <position position="1"/>
    </location>
</feature>
<protein>
    <recommendedName>
        <fullName evidence="5">Ig-like domain-containing protein</fullName>
    </recommendedName>
</protein>
<keyword evidence="4" id="KW-1133">Transmembrane helix</keyword>
<evidence type="ECO:0000256" key="1">
    <source>
        <dbReference type="ARBA" id="ARBA00022859"/>
    </source>
</evidence>
<evidence type="ECO:0000256" key="4">
    <source>
        <dbReference type="SAM" id="Phobius"/>
    </source>
</evidence>
<dbReference type="SMART" id="SM00409">
    <property type="entry name" value="IG"/>
    <property type="match status" value="1"/>
</dbReference>
<dbReference type="Proteomes" id="UP001162483">
    <property type="component" value="Unassembled WGS sequence"/>
</dbReference>
<accession>A0ABN9H986</accession>
<organism evidence="6 7">
    <name type="scientific">Staurois parvus</name>
    <dbReference type="NCBI Taxonomy" id="386267"/>
    <lineage>
        <taxon>Eukaryota</taxon>
        <taxon>Metazoa</taxon>
        <taxon>Chordata</taxon>
        <taxon>Craniata</taxon>
        <taxon>Vertebrata</taxon>
        <taxon>Euteleostomi</taxon>
        <taxon>Amphibia</taxon>
        <taxon>Batrachia</taxon>
        <taxon>Anura</taxon>
        <taxon>Neobatrachia</taxon>
        <taxon>Ranoidea</taxon>
        <taxon>Ranidae</taxon>
        <taxon>Staurois</taxon>
    </lineage>
</organism>
<evidence type="ECO:0000313" key="7">
    <source>
        <dbReference type="Proteomes" id="UP001162483"/>
    </source>
</evidence>
<evidence type="ECO:0000256" key="2">
    <source>
        <dbReference type="ARBA" id="ARBA00023130"/>
    </source>
</evidence>
<feature type="domain" description="Ig-like" evidence="5">
    <location>
        <begin position="13"/>
        <end position="109"/>
    </location>
</feature>
<sequence>ISCCIIFFSDVHSSAQLVQSEPAVVKPGNSHTLTCTASGFNFAGFWMAWIRQSPNGPLQWLCEIHPDGSTKNYIDSIKGQFTVSRDNSKNELNLKMDKMKTEDTAVYYCANVSIFYYIFSFFIFQHTVTKAIQCYHSNIELLWASDQDYFFLTHYDCSLIFAIIVTE</sequence>
<dbReference type="InterPro" id="IPR013783">
    <property type="entry name" value="Ig-like_fold"/>
</dbReference>
<evidence type="ECO:0000259" key="5">
    <source>
        <dbReference type="PROSITE" id="PS50835"/>
    </source>
</evidence>
<dbReference type="Pfam" id="PF07686">
    <property type="entry name" value="V-set"/>
    <property type="match status" value="1"/>
</dbReference>
<name>A0ABN9H986_9NEOB</name>
<keyword evidence="4" id="KW-0812">Transmembrane</keyword>
<gene>
    <name evidence="6" type="ORF">SPARVUS_LOCUS15674590</name>
</gene>
<dbReference type="SMART" id="SM00406">
    <property type="entry name" value="IGv"/>
    <property type="match status" value="1"/>
</dbReference>
<dbReference type="Gene3D" id="2.60.40.10">
    <property type="entry name" value="Immunoglobulins"/>
    <property type="match status" value="1"/>
</dbReference>
<keyword evidence="4" id="KW-0472">Membrane</keyword>
<dbReference type="InterPro" id="IPR007110">
    <property type="entry name" value="Ig-like_dom"/>
</dbReference>
<reference evidence="6" key="1">
    <citation type="submission" date="2023-05" db="EMBL/GenBank/DDBJ databases">
        <authorList>
            <person name="Stuckert A."/>
        </authorList>
    </citation>
    <scope>NUCLEOTIDE SEQUENCE</scope>
</reference>
<dbReference type="PROSITE" id="PS50835">
    <property type="entry name" value="IG_LIKE"/>
    <property type="match status" value="1"/>
</dbReference>
<proteinExistence type="predicted"/>
<dbReference type="SUPFAM" id="SSF48726">
    <property type="entry name" value="Immunoglobulin"/>
    <property type="match status" value="1"/>
</dbReference>
<evidence type="ECO:0000313" key="6">
    <source>
        <dbReference type="EMBL" id="CAI9618344.1"/>
    </source>
</evidence>
<keyword evidence="2" id="KW-1064">Adaptive immunity</keyword>
<dbReference type="InterPro" id="IPR036179">
    <property type="entry name" value="Ig-like_dom_sf"/>
</dbReference>
<feature type="transmembrane region" description="Helical" evidence="4">
    <location>
        <begin position="105"/>
        <end position="124"/>
    </location>
</feature>
<comment type="caution">
    <text evidence="6">The sequence shown here is derived from an EMBL/GenBank/DDBJ whole genome shotgun (WGS) entry which is preliminary data.</text>
</comment>